<dbReference type="PANTHER" id="PTHR32246">
    <property type="entry name" value="INGRESSION PROTEIN FIC1"/>
    <property type="match status" value="1"/>
</dbReference>
<dbReference type="Pfam" id="PF00168">
    <property type="entry name" value="C2"/>
    <property type="match status" value="1"/>
</dbReference>
<dbReference type="SMART" id="SM00239">
    <property type="entry name" value="C2"/>
    <property type="match status" value="1"/>
</dbReference>
<dbReference type="Gene3D" id="2.60.40.150">
    <property type="entry name" value="C2 domain"/>
    <property type="match status" value="1"/>
</dbReference>
<dbReference type="OrthoDB" id="270970at2759"/>
<dbReference type="PANTHER" id="PTHR32246:SF129">
    <property type="entry name" value="PROTEIN SRC2-LIKE"/>
    <property type="match status" value="1"/>
</dbReference>
<keyword evidence="3" id="KW-1185">Reference proteome</keyword>
<dbReference type="SUPFAM" id="SSF49562">
    <property type="entry name" value="C2 domain (Calcium/lipid-binding domain, CaLB)"/>
    <property type="match status" value="1"/>
</dbReference>
<reference evidence="3" key="1">
    <citation type="submission" date="2013-01" db="EMBL/GenBank/DDBJ databases">
        <title>Draft Genome Sequence of a Mulberry Tree, Morus notabilis C.K. Schneid.</title>
        <authorList>
            <person name="He N."/>
            <person name="Zhao S."/>
        </authorList>
    </citation>
    <scope>NUCLEOTIDE SEQUENCE</scope>
</reference>
<gene>
    <name evidence="2" type="ORF">L484_009072</name>
</gene>
<dbReference type="KEGG" id="mnt:21392417"/>
<dbReference type="PROSITE" id="PS50004">
    <property type="entry name" value="C2"/>
    <property type="match status" value="1"/>
</dbReference>
<dbReference type="InterPro" id="IPR035892">
    <property type="entry name" value="C2_domain_sf"/>
</dbReference>
<dbReference type="InterPro" id="IPR044750">
    <property type="entry name" value="C2_SRC2/BAP"/>
</dbReference>
<accession>W9QLW2</accession>
<protein>
    <submittedName>
        <fullName evidence="2">16 kDa phloem protein 2</fullName>
    </submittedName>
</protein>
<proteinExistence type="predicted"/>
<organism evidence="2 3">
    <name type="scientific">Morus notabilis</name>
    <dbReference type="NCBI Taxonomy" id="981085"/>
    <lineage>
        <taxon>Eukaryota</taxon>
        <taxon>Viridiplantae</taxon>
        <taxon>Streptophyta</taxon>
        <taxon>Embryophyta</taxon>
        <taxon>Tracheophyta</taxon>
        <taxon>Spermatophyta</taxon>
        <taxon>Magnoliopsida</taxon>
        <taxon>eudicotyledons</taxon>
        <taxon>Gunneridae</taxon>
        <taxon>Pentapetalae</taxon>
        <taxon>rosids</taxon>
        <taxon>fabids</taxon>
        <taxon>Rosales</taxon>
        <taxon>Moraceae</taxon>
        <taxon>Moreae</taxon>
        <taxon>Morus</taxon>
    </lineage>
</organism>
<evidence type="ECO:0000313" key="2">
    <source>
        <dbReference type="EMBL" id="EXB40827.1"/>
    </source>
</evidence>
<dbReference type="Proteomes" id="UP000030645">
    <property type="component" value="Unassembled WGS sequence"/>
</dbReference>
<dbReference type="GO" id="GO:0006952">
    <property type="term" value="P:defense response"/>
    <property type="evidence" value="ECO:0007669"/>
    <property type="project" value="InterPro"/>
</dbReference>
<dbReference type="InterPro" id="IPR000008">
    <property type="entry name" value="C2_dom"/>
</dbReference>
<feature type="domain" description="C2" evidence="1">
    <location>
        <begin position="1"/>
        <end position="111"/>
    </location>
</feature>
<dbReference type="eggNOG" id="ENOG502QUNY">
    <property type="taxonomic scope" value="Eukaryota"/>
</dbReference>
<dbReference type="CDD" id="cd04051">
    <property type="entry name" value="C2_SRC2_like"/>
    <property type="match status" value="1"/>
</dbReference>
<dbReference type="EMBL" id="KE343780">
    <property type="protein sequence ID" value="EXB40827.1"/>
    <property type="molecule type" value="Genomic_DNA"/>
</dbReference>
<evidence type="ECO:0000259" key="1">
    <source>
        <dbReference type="PROSITE" id="PS50004"/>
    </source>
</evidence>
<sequence>MQYRPMEITIISAKDLKRVKHLSKMDVYVLVSLSGGPQIEQKTPVDKGSGPNPTWNFPMNFNIDEEDAKKDRLILNFKVMCHRRIHSDKEIGEANVPVKELLDNGGDGKFVKYVTYQLKKPNGKHRGQLNLSYKFANQALETSSSVKVNEPAAAPAYPPPGYPPVGVPPMGYAAPPFNGGFNPQQQAFGPGFSPTVVRPQNTSDNTEEEAYLSGVLEGFMLAQILANGGAGGNVNLENLFGAGFTTTDQEEVSGAACDAGPQVAGTGGIDY</sequence>
<name>W9QLW2_9ROSA</name>
<evidence type="ECO:0000313" key="3">
    <source>
        <dbReference type="Proteomes" id="UP000030645"/>
    </source>
</evidence>
<dbReference type="AlphaFoldDB" id="W9QLW2"/>